<dbReference type="AlphaFoldDB" id="A0A533Q5L6"/>
<accession>A0A533Q5L6</accession>
<dbReference type="Gene3D" id="3.40.50.2000">
    <property type="entry name" value="Glycogen Phosphorylase B"/>
    <property type="match status" value="2"/>
</dbReference>
<feature type="domain" description="UDP-N-acetylglucosamine 2-epimerase" evidence="2">
    <location>
        <begin position="51"/>
        <end position="390"/>
    </location>
</feature>
<dbReference type="GO" id="GO:0016853">
    <property type="term" value="F:isomerase activity"/>
    <property type="evidence" value="ECO:0007669"/>
    <property type="project" value="UniProtKB-KW"/>
</dbReference>
<dbReference type="CDD" id="cd03786">
    <property type="entry name" value="GTB_UDP-GlcNAc_2-Epimerase"/>
    <property type="match status" value="1"/>
</dbReference>
<dbReference type="InterPro" id="IPR029767">
    <property type="entry name" value="WecB-like"/>
</dbReference>
<sequence length="421" mass="47982">MKVTNIVGARPQFIKYSPVSKAIEEFNKQSLVSNNNASNTTFDLYCSKMLIEDILIHTGQHYDYAMSEIFFNELSIKNPHYHLGVGSHLHGIQTGQILQRVEEVLLKEKPDIVIVYGDTNTTLGSALAAVKLHIPVVHIEAGLRSYNKYMPEEINRVLTDHASSLLLCPTENAVENLRKEGFGNTLNNGKLPDNYSRISHFTPHVSHPIIINVGDVMYDVLLATLEIAAKKSKILENLDLIEKEYYILTIHRAENTDNYERLEEIITFVNDISTGNTVIFPSHPRTKKIVGSIGKKFANNIKVIEPVGYFDMVWLLKNSVLALTDSGGLQKEAYWLKIPCITLRDETEWIETVQSGWNILYKDYKEGHSRKYDNNYYGDGKSAEKIVNILAEWIDNQVKENKRTTATHNTRQFNQKEIRLT</sequence>
<evidence type="ECO:0000259" key="2">
    <source>
        <dbReference type="Pfam" id="PF02350"/>
    </source>
</evidence>
<dbReference type="Proteomes" id="UP000319783">
    <property type="component" value="Unassembled WGS sequence"/>
</dbReference>
<dbReference type="InterPro" id="IPR003331">
    <property type="entry name" value="UDP_GlcNAc_Epimerase_2_dom"/>
</dbReference>
<organism evidence="3 4">
    <name type="scientific">Candidatus Jettenia ecosi</name>
    <dbReference type="NCBI Taxonomy" id="2494326"/>
    <lineage>
        <taxon>Bacteria</taxon>
        <taxon>Pseudomonadati</taxon>
        <taxon>Planctomycetota</taxon>
        <taxon>Candidatus Brocadiia</taxon>
        <taxon>Candidatus Brocadiales</taxon>
        <taxon>Candidatus Brocadiaceae</taxon>
        <taxon>Candidatus Jettenia</taxon>
    </lineage>
</organism>
<name>A0A533Q5L6_9BACT</name>
<protein>
    <submittedName>
        <fullName evidence="3">UDP-N-acetylglucosamine 2-epimerase</fullName>
    </submittedName>
</protein>
<comment type="caution">
    <text evidence="3">The sequence shown here is derived from an EMBL/GenBank/DDBJ whole genome shotgun (WGS) entry which is preliminary data.</text>
</comment>
<evidence type="ECO:0000313" key="4">
    <source>
        <dbReference type="Proteomes" id="UP000319783"/>
    </source>
</evidence>
<comment type="similarity">
    <text evidence="1">Belongs to the UDP-N-acetylglucosamine 2-epimerase family.</text>
</comment>
<dbReference type="SUPFAM" id="SSF53756">
    <property type="entry name" value="UDP-Glycosyltransferase/glycogen phosphorylase"/>
    <property type="match status" value="1"/>
</dbReference>
<evidence type="ECO:0000313" key="3">
    <source>
        <dbReference type="EMBL" id="TLD39827.1"/>
    </source>
</evidence>
<dbReference type="PANTHER" id="PTHR43174">
    <property type="entry name" value="UDP-N-ACETYLGLUCOSAMINE 2-EPIMERASE"/>
    <property type="match status" value="1"/>
</dbReference>
<gene>
    <name evidence="3" type="ORF">JETT_3911</name>
</gene>
<dbReference type="Pfam" id="PF02350">
    <property type="entry name" value="Epimerase_2"/>
    <property type="match status" value="1"/>
</dbReference>
<evidence type="ECO:0000256" key="1">
    <source>
        <dbReference type="RuleBase" id="RU003513"/>
    </source>
</evidence>
<dbReference type="EMBL" id="SULG01000190">
    <property type="protein sequence ID" value="TLD39827.1"/>
    <property type="molecule type" value="Genomic_DNA"/>
</dbReference>
<dbReference type="PANTHER" id="PTHR43174:SF1">
    <property type="entry name" value="UDP-N-ACETYLGLUCOSAMINE 2-EPIMERASE"/>
    <property type="match status" value="1"/>
</dbReference>
<keyword evidence="1" id="KW-0413">Isomerase</keyword>
<proteinExistence type="inferred from homology"/>
<reference evidence="3 4" key="1">
    <citation type="submission" date="2019-04" db="EMBL/GenBank/DDBJ databases">
        <title>Genome of a novel bacterium Candidatus Jettenia ecosi reconstructed from metagenome of an anammox bioreactor.</title>
        <authorList>
            <person name="Mardanov A.V."/>
            <person name="Beletsky A.V."/>
            <person name="Ravin N.V."/>
            <person name="Botchkova E.A."/>
            <person name="Litti Y.V."/>
            <person name="Nozhevnikova A.N."/>
        </authorList>
    </citation>
    <scope>NUCLEOTIDE SEQUENCE [LARGE SCALE GENOMIC DNA]</scope>
    <source>
        <strain evidence="3">J2</strain>
    </source>
</reference>